<dbReference type="NCBIfam" id="TIGR02683">
    <property type="entry name" value="upstrm_HI1419"/>
    <property type="match status" value="1"/>
</dbReference>
<reference evidence="1 2" key="1">
    <citation type="submission" date="2020-04" db="EMBL/GenBank/DDBJ databases">
        <title>Massilia sp. nov., a cold adapted bacteria isolated from Arctic soil.</title>
        <authorList>
            <person name="Son J."/>
            <person name="Ka J.-O."/>
        </authorList>
    </citation>
    <scope>NUCLEOTIDE SEQUENCE [LARGE SCALE GENOMIC DNA]</scope>
    <source>
        <strain evidence="1 2">ML15P13</strain>
    </source>
</reference>
<organism evidence="1 2">
    <name type="scientific">Telluria aromaticivorans</name>
    <dbReference type="NCBI Taxonomy" id="2725995"/>
    <lineage>
        <taxon>Bacteria</taxon>
        <taxon>Pseudomonadati</taxon>
        <taxon>Pseudomonadota</taxon>
        <taxon>Betaproteobacteria</taxon>
        <taxon>Burkholderiales</taxon>
        <taxon>Oxalobacteraceae</taxon>
        <taxon>Telluria group</taxon>
        <taxon>Telluria</taxon>
    </lineage>
</organism>
<evidence type="ECO:0000313" key="2">
    <source>
        <dbReference type="Proteomes" id="UP000533905"/>
    </source>
</evidence>
<dbReference type="Proteomes" id="UP000533905">
    <property type="component" value="Unassembled WGS sequence"/>
</dbReference>
<comment type="caution">
    <text evidence="1">The sequence shown here is derived from an EMBL/GenBank/DDBJ whole genome shotgun (WGS) entry which is preliminary data.</text>
</comment>
<dbReference type="PANTHER" id="PTHR41791">
    <property type="entry name" value="SSL7039 PROTEIN"/>
    <property type="match status" value="1"/>
</dbReference>
<name>A0A7Y2K3A1_9BURK</name>
<dbReference type="PANTHER" id="PTHR41791:SF1">
    <property type="entry name" value="SSL7039 PROTEIN"/>
    <property type="match status" value="1"/>
</dbReference>
<proteinExistence type="predicted"/>
<dbReference type="EMBL" id="JABAIV010000010">
    <property type="protein sequence ID" value="NNG25538.1"/>
    <property type="molecule type" value="Genomic_DNA"/>
</dbReference>
<sequence length="97" mass="11115">MEIRQHPEFQKFFAGVKDEVTKRMFLERIKRLAAGNSGDVGTVGEGVTKVRIHYGPGWRLYYIQSDAGIIVLLTGGTKRRQRQDIEVAKKLAREIRQ</sequence>
<gene>
    <name evidence="1" type="ORF">HGB41_21375</name>
</gene>
<dbReference type="PIRSF" id="PIRSF028744">
    <property type="entry name" value="Addict_mod_HI1419"/>
    <property type="match status" value="1"/>
</dbReference>
<dbReference type="InterPro" id="IPR014056">
    <property type="entry name" value="TypeIITA-like_toxin_pred"/>
</dbReference>
<dbReference type="AlphaFoldDB" id="A0A7Y2K3A1"/>
<evidence type="ECO:0000313" key="1">
    <source>
        <dbReference type="EMBL" id="NNG25538.1"/>
    </source>
</evidence>
<protein>
    <submittedName>
        <fullName evidence="1">Type II toxin-antitoxin system RelE/ParE family toxin</fullName>
    </submittedName>
</protein>
<accession>A0A7Y2K3A1</accession>
<keyword evidence="2" id="KW-1185">Reference proteome</keyword>
<dbReference type="RefSeq" id="WP_171088288.1">
    <property type="nucleotide sequence ID" value="NZ_JABAIV010000010.1"/>
</dbReference>